<name>A0AAW0EX30_9TRYP</name>
<feature type="region of interest" description="Disordered" evidence="2">
    <location>
        <begin position="300"/>
        <end position="325"/>
    </location>
</feature>
<proteinExistence type="predicted"/>
<sequence>MRAGSIAQASHAVSGDVSSARAEELCGWASVAEALLLDCACTGLVEAAEPTARAHIVADHAAAVAALVHAHAAAVSARLRRAAAAEERRSDAIADQLCAAEQRCEAISGALAAEQAARAALEDDVVALQEERAALQAERSAVWRGVREAHAAANIICPVSASIEDHVGALTTWARSADAALRRVLAETQSGSAPLSPPPPPPPTRPTYRRLLPAVPPNAVTASLLRVKEQVQQMREPSLMELQHAVGMYRVPRDDAGATAAAPATPSPRLRTAAAEEPAAAAALHTPAPLSVARALGRSRSYTPQRCTNGTAAQREDDVVASPPWRTHMMKLQEELKGLRRDLSSAPGTP</sequence>
<keyword evidence="4" id="KW-1185">Reference proteome</keyword>
<keyword evidence="1" id="KW-0175">Coiled coil</keyword>
<feature type="compositionally biased region" description="Pro residues" evidence="2">
    <location>
        <begin position="195"/>
        <end position="205"/>
    </location>
</feature>
<dbReference type="AlphaFoldDB" id="A0AAW0EX30"/>
<evidence type="ECO:0000256" key="1">
    <source>
        <dbReference type="SAM" id="Coils"/>
    </source>
</evidence>
<accession>A0AAW0EX30</accession>
<comment type="caution">
    <text evidence="3">The sequence shown here is derived from an EMBL/GenBank/DDBJ whole genome shotgun (WGS) entry which is preliminary data.</text>
</comment>
<reference evidence="3 4" key="1">
    <citation type="journal article" date="2021" name="MBio">
        <title>A New Model Trypanosomatid, Novymonas esmeraldas: Genomic Perception of Its 'Candidatus Pandoraea novymonadis' Endosymbiont.</title>
        <authorList>
            <person name="Zakharova A."/>
            <person name="Saura A."/>
            <person name="Butenko A."/>
            <person name="Podesvova L."/>
            <person name="Warmusova S."/>
            <person name="Kostygov A.Y."/>
            <person name="Nenarokova A."/>
            <person name="Lukes J."/>
            <person name="Opperdoes F.R."/>
            <person name="Yurchenko V."/>
        </authorList>
    </citation>
    <scope>NUCLEOTIDE SEQUENCE [LARGE SCALE GENOMIC DNA]</scope>
    <source>
        <strain evidence="3 4">E262AT.01</strain>
    </source>
</reference>
<evidence type="ECO:0000313" key="3">
    <source>
        <dbReference type="EMBL" id="KAK7198324.1"/>
    </source>
</evidence>
<evidence type="ECO:0000313" key="4">
    <source>
        <dbReference type="Proteomes" id="UP001430356"/>
    </source>
</evidence>
<dbReference type="Proteomes" id="UP001430356">
    <property type="component" value="Unassembled WGS sequence"/>
</dbReference>
<evidence type="ECO:0000256" key="2">
    <source>
        <dbReference type="SAM" id="MobiDB-lite"/>
    </source>
</evidence>
<feature type="region of interest" description="Disordered" evidence="2">
    <location>
        <begin position="187"/>
        <end position="207"/>
    </location>
</feature>
<gene>
    <name evidence="3" type="ORF">NESM_000790500</name>
</gene>
<dbReference type="EMBL" id="JAECZO010000143">
    <property type="protein sequence ID" value="KAK7198324.1"/>
    <property type="molecule type" value="Genomic_DNA"/>
</dbReference>
<feature type="compositionally biased region" description="Polar residues" evidence="2">
    <location>
        <begin position="300"/>
        <end position="312"/>
    </location>
</feature>
<organism evidence="3 4">
    <name type="scientific">Novymonas esmeraldas</name>
    <dbReference type="NCBI Taxonomy" id="1808958"/>
    <lineage>
        <taxon>Eukaryota</taxon>
        <taxon>Discoba</taxon>
        <taxon>Euglenozoa</taxon>
        <taxon>Kinetoplastea</taxon>
        <taxon>Metakinetoplastina</taxon>
        <taxon>Trypanosomatida</taxon>
        <taxon>Trypanosomatidae</taxon>
        <taxon>Novymonas</taxon>
    </lineage>
</organism>
<feature type="coiled-coil region" evidence="1">
    <location>
        <begin position="111"/>
        <end position="138"/>
    </location>
</feature>
<feature type="region of interest" description="Disordered" evidence="2">
    <location>
        <begin position="257"/>
        <end position="286"/>
    </location>
</feature>
<protein>
    <submittedName>
        <fullName evidence="3">Uncharacterized protein</fullName>
    </submittedName>
</protein>